<dbReference type="Proteomes" id="UP001500994">
    <property type="component" value="Unassembled WGS sequence"/>
</dbReference>
<accession>A0ABP6E4A0</accession>
<proteinExistence type="predicted"/>
<evidence type="ECO:0000256" key="5">
    <source>
        <dbReference type="SAM" id="Phobius"/>
    </source>
</evidence>
<comment type="caution">
    <text evidence="7">The sequence shown here is derived from an EMBL/GenBank/DDBJ whole genome shotgun (WGS) entry which is preliminary data.</text>
</comment>
<dbReference type="Pfam" id="PF13515">
    <property type="entry name" value="FUSC_2"/>
    <property type="match status" value="1"/>
</dbReference>
<gene>
    <name evidence="7" type="ORF">GCM10009864_26390</name>
</gene>
<evidence type="ECO:0000256" key="3">
    <source>
        <dbReference type="ARBA" id="ARBA00022989"/>
    </source>
</evidence>
<feature type="transmembrane region" description="Helical" evidence="5">
    <location>
        <begin position="304"/>
        <end position="324"/>
    </location>
</feature>
<comment type="subcellular location">
    <subcellularLocation>
        <location evidence="1">Membrane</location>
        <topology evidence="1">Multi-pass membrane protein</topology>
    </subcellularLocation>
</comment>
<keyword evidence="3 5" id="KW-1133">Transmembrane helix</keyword>
<evidence type="ECO:0000259" key="6">
    <source>
        <dbReference type="Pfam" id="PF13515"/>
    </source>
</evidence>
<feature type="transmembrane region" description="Helical" evidence="5">
    <location>
        <begin position="97"/>
        <end position="120"/>
    </location>
</feature>
<evidence type="ECO:0000256" key="4">
    <source>
        <dbReference type="ARBA" id="ARBA00023136"/>
    </source>
</evidence>
<keyword evidence="2 5" id="KW-0812">Transmembrane</keyword>
<name>A0ABP6E4A0_9ACTN</name>
<dbReference type="EMBL" id="BAAARK010000006">
    <property type="protein sequence ID" value="GAA2658411.1"/>
    <property type="molecule type" value="Genomic_DNA"/>
</dbReference>
<evidence type="ECO:0000256" key="1">
    <source>
        <dbReference type="ARBA" id="ARBA00004141"/>
    </source>
</evidence>
<sequence>MHRQDDVDGRHVAVARVTSWLRVDWEPQAAARPGPGVAAGVALAAPLLVGLAVGRPEAGAALLLPALLVVLPLPPDADLGERARQLVARVAAVTLAGVYAYLVGGRVWALVPAIVVAAVLGARAPRVGSVAPLAVVLIGIGGPTAAFGVPGLAQLAGGLWGAALMLPRWRRHPSGGPAPPPPRPDRTHLVRLGLTVAAAATLMAAVHHLTGSGHWLVTGTLLALRPTPEGTRAKTRQRVIGNTLGGVVGTLLVLFRPGQLTVALLIGAVGTLAYALRPANYLYWCLAFPMLLLLMDAYREPVPWYTAVVRVALVLAGGLLAVFATRWPRPPAPPPPDV</sequence>
<evidence type="ECO:0000313" key="7">
    <source>
        <dbReference type="EMBL" id="GAA2658411.1"/>
    </source>
</evidence>
<evidence type="ECO:0000256" key="2">
    <source>
        <dbReference type="ARBA" id="ARBA00022692"/>
    </source>
</evidence>
<feature type="domain" description="Integral membrane bound transporter" evidence="6">
    <location>
        <begin position="200"/>
        <end position="323"/>
    </location>
</feature>
<feature type="transmembrane region" description="Helical" evidence="5">
    <location>
        <begin position="281"/>
        <end position="298"/>
    </location>
</feature>
<dbReference type="RefSeq" id="WP_344575309.1">
    <property type="nucleotide sequence ID" value="NZ_BAAARK010000006.1"/>
</dbReference>
<evidence type="ECO:0000313" key="8">
    <source>
        <dbReference type="Proteomes" id="UP001500994"/>
    </source>
</evidence>
<keyword evidence="4 5" id="KW-0472">Membrane</keyword>
<protein>
    <recommendedName>
        <fullName evidence="6">Integral membrane bound transporter domain-containing protein</fullName>
    </recommendedName>
</protein>
<organism evidence="7 8">
    <name type="scientific">Streptomyces lunalinharesii</name>
    <dbReference type="NCBI Taxonomy" id="333384"/>
    <lineage>
        <taxon>Bacteria</taxon>
        <taxon>Bacillati</taxon>
        <taxon>Actinomycetota</taxon>
        <taxon>Actinomycetes</taxon>
        <taxon>Kitasatosporales</taxon>
        <taxon>Streptomycetaceae</taxon>
        <taxon>Streptomyces</taxon>
    </lineage>
</organism>
<feature type="transmembrane region" description="Helical" evidence="5">
    <location>
        <begin position="127"/>
        <end position="146"/>
    </location>
</feature>
<keyword evidence="8" id="KW-1185">Reference proteome</keyword>
<reference evidence="8" key="1">
    <citation type="journal article" date="2019" name="Int. J. Syst. Evol. Microbiol.">
        <title>The Global Catalogue of Microorganisms (GCM) 10K type strain sequencing project: providing services to taxonomists for standard genome sequencing and annotation.</title>
        <authorList>
            <consortium name="The Broad Institute Genomics Platform"/>
            <consortium name="The Broad Institute Genome Sequencing Center for Infectious Disease"/>
            <person name="Wu L."/>
            <person name="Ma J."/>
        </authorList>
    </citation>
    <scope>NUCLEOTIDE SEQUENCE [LARGE SCALE GENOMIC DNA]</scope>
    <source>
        <strain evidence="8">JCM 16374</strain>
    </source>
</reference>
<dbReference type="InterPro" id="IPR049453">
    <property type="entry name" value="Memb_transporter_dom"/>
</dbReference>